<reference evidence="4 5" key="1">
    <citation type="submission" date="2013-12" db="EMBL/GenBank/DDBJ databases">
        <authorList>
            <consortium name="DOE Joint Genome Institute"/>
            <person name="Eisen J."/>
            <person name="Huntemann M."/>
            <person name="Han J."/>
            <person name="Chen A."/>
            <person name="Kyrpides N."/>
            <person name="Mavromatis K."/>
            <person name="Markowitz V."/>
            <person name="Palaniappan K."/>
            <person name="Ivanova N."/>
            <person name="Schaumberg A."/>
            <person name="Pati A."/>
            <person name="Liolios K."/>
            <person name="Nordberg H.P."/>
            <person name="Cantor M.N."/>
            <person name="Hua S.X."/>
            <person name="Woyke T."/>
        </authorList>
    </citation>
    <scope>NUCLEOTIDE SEQUENCE [LARGE SCALE GENOMIC DNA]</scope>
    <source>
        <strain evidence="5">DSM 19437</strain>
    </source>
</reference>
<dbReference type="Proteomes" id="UP000003586">
    <property type="component" value="Chromosome"/>
</dbReference>
<evidence type="ECO:0000256" key="2">
    <source>
        <dbReference type="SAM" id="SignalP"/>
    </source>
</evidence>
<protein>
    <recommendedName>
        <fullName evidence="3">Outer membrane protein beta-barrel domain-containing protein</fullName>
    </recommendedName>
</protein>
<evidence type="ECO:0000313" key="4">
    <source>
        <dbReference type="EMBL" id="AHF14111.1"/>
    </source>
</evidence>
<feature type="chain" id="PRO_5004788307" description="Outer membrane protein beta-barrel domain-containing protein" evidence="2">
    <location>
        <begin position="24"/>
        <end position="236"/>
    </location>
</feature>
<evidence type="ECO:0000259" key="3">
    <source>
        <dbReference type="Pfam" id="PF13568"/>
    </source>
</evidence>
<evidence type="ECO:0000313" key="5">
    <source>
        <dbReference type="Proteomes" id="UP000003586"/>
    </source>
</evidence>
<feature type="region of interest" description="Disordered" evidence="1">
    <location>
        <begin position="151"/>
        <end position="171"/>
    </location>
</feature>
<dbReference type="eggNOG" id="COG2885">
    <property type="taxonomic scope" value="Bacteria"/>
</dbReference>
<feature type="signal peptide" evidence="2">
    <location>
        <begin position="1"/>
        <end position="23"/>
    </location>
</feature>
<accession>W0EYD9</accession>
<keyword evidence="2" id="KW-0732">Signal</keyword>
<name>W0EYD9_9BACT</name>
<sequence length="236" mass="24996">MKKQVLKTIMIATAVAISGTAMAQVEIGLRAGANFSNVTWKDANGKKVDTKLNPGWHAGVTFDIPIADEFYVQPGALFSTKGFKTTDAASALGATYNGTYKETASYIEVPVNFLYKPELGEGKLLLGAGPYVAYGLGGKWKYDAVATSGGSTATNSSDGQLEFKNDTKDASDNKSIYGKPFDAGANLLVGYEFANKLSFQLNGQLGLVNIAPNVNGQKPDGKFKNSAFGISVGYKF</sequence>
<feature type="compositionally biased region" description="Basic and acidic residues" evidence="1">
    <location>
        <begin position="161"/>
        <end position="171"/>
    </location>
</feature>
<dbReference type="Pfam" id="PF13568">
    <property type="entry name" value="OMP_b-brl_2"/>
    <property type="match status" value="1"/>
</dbReference>
<dbReference type="HOGENOM" id="CLU_082049_1_1_10"/>
<gene>
    <name evidence="4" type="ORF">NIASO_00695</name>
</gene>
<dbReference type="InterPro" id="IPR025665">
    <property type="entry name" value="Beta-barrel_OMP_2"/>
</dbReference>
<dbReference type="STRING" id="929713.NIASO_00695"/>
<evidence type="ECO:0000256" key="1">
    <source>
        <dbReference type="SAM" id="MobiDB-lite"/>
    </source>
</evidence>
<dbReference type="KEGG" id="nso:NIASO_00695"/>
<dbReference type="RefSeq" id="WP_025298576.1">
    <property type="nucleotide sequence ID" value="NZ_CP007035.1"/>
</dbReference>
<proteinExistence type="predicted"/>
<dbReference type="OrthoDB" id="1011748at2"/>
<dbReference type="EMBL" id="CP007035">
    <property type="protein sequence ID" value="AHF14111.1"/>
    <property type="molecule type" value="Genomic_DNA"/>
</dbReference>
<organism evidence="4 5">
    <name type="scientific">Niabella soli DSM 19437</name>
    <dbReference type="NCBI Taxonomy" id="929713"/>
    <lineage>
        <taxon>Bacteria</taxon>
        <taxon>Pseudomonadati</taxon>
        <taxon>Bacteroidota</taxon>
        <taxon>Chitinophagia</taxon>
        <taxon>Chitinophagales</taxon>
        <taxon>Chitinophagaceae</taxon>
        <taxon>Niabella</taxon>
    </lineage>
</organism>
<dbReference type="AlphaFoldDB" id="W0EYD9"/>
<keyword evidence="5" id="KW-1185">Reference proteome</keyword>
<feature type="domain" description="Outer membrane protein beta-barrel" evidence="3">
    <location>
        <begin position="24"/>
        <end position="210"/>
    </location>
</feature>